<organism evidence="3 4">
    <name type="scientific">Lecanosticta acicola</name>
    <dbReference type="NCBI Taxonomy" id="111012"/>
    <lineage>
        <taxon>Eukaryota</taxon>
        <taxon>Fungi</taxon>
        <taxon>Dikarya</taxon>
        <taxon>Ascomycota</taxon>
        <taxon>Pezizomycotina</taxon>
        <taxon>Dothideomycetes</taxon>
        <taxon>Dothideomycetidae</taxon>
        <taxon>Mycosphaerellales</taxon>
        <taxon>Mycosphaerellaceae</taxon>
        <taxon>Lecanosticta</taxon>
    </lineage>
</organism>
<dbReference type="EMBL" id="CAVMBE010000126">
    <property type="protein sequence ID" value="CAK4034600.1"/>
    <property type="molecule type" value="Genomic_DNA"/>
</dbReference>
<evidence type="ECO:0000313" key="3">
    <source>
        <dbReference type="EMBL" id="CAK4034600.1"/>
    </source>
</evidence>
<dbReference type="CDD" id="cd00067">
    <property type="entry name" value="GAL4"/>
    <property type="match status" value="1"/>
</dbReference>
<comment type="caution">
    <text evidence="3">The sequence shown here is derived from an EMBL/GenBank/DDBJ whole genome shotgun (WGS) entry which is preliminary data.</text>
</comment>
<evidence type="ECO:0000256" key="1">
    <source>
        <dbReference type="ARBA" id="ARBA00023242"/>
    </source>
</evidence>
<proteinExistence type="predicted"/>
<dbReference type="InterPro" id="IPR052973">
    <property type="entry name" value="Fungal_sec-metab_reg_TF"/>
</dbReference>
<dbReference type="GO" id="GO:0000981">
    <property type="term" value="F:DNA-binding transcription factor activity, RNA polymerase II-specific"/>
    <property type="evidence" value="ECO:0007669"/>
    <property type="project" value="InterPro"/>
</dbReference>
<dbReference type="Proteomes" id="UP001296104">
    <property type="component" value="Unassembled WGS sequence"/>
</dbReference>
<dbReference type="AlphaFoldDB" id="A0AAI9EFU3"/>
<sequence>MGRRPNALVQEYFERGQKLPDASNRYSHTCKRCKEFFPKGRVDGLMSHILRRCPNVSQEDRQVVFRAMSQTHLEASHPTGYGIQSPGNAEQIEQIDSVQYEVPASFLQREQSALDTLAEVSRQHLNYSAYHNHFDAAQQQPIFDAEEDLVEQNLLAQLKAACKEDSNDIASPTNLDPVDGRARSILPDSPPVPEHEETGAVGPSPLVRTASAANEHLKRKERSPDRLEPQLEENTPVSELNQSSAASESHGVSWAPANGSFAAAFAGGLSIMLPFDEANPGFGMIQRPAKSKIRNRFTDSRRKEVQEIRKRGACLRCRMLKKPCSEGNPCNTCKSVESARVWKGACLRTRLADEFTLWSTGLFHARAAIDVAGAVHGMLLQPLSACIEAKLFSVSGVPLTLAARRYTANYSKETSTAPNFQHADGERSSSDIVVLVEGVGLKVESHLKQSVRDCAVQETCTFLRATIEQAQEMIKAEHQIADSPDATATRSSYSLQDQLLGNVIELWTETAVLARLQHNDIELKCIATNEPISPLVEVEDFANDHPSAVAIRSRKLISAQLLAAIETRCSAQSKVVLNELERRLLQRQQVSRFATYISSVLLLNCIERMTGIYRSLDPIEIADSNPNSDSDADQMRPNAWPLHEPPRKLWLQGGHFADLLIMLLRMRALPPKTSTQEGKLVVDQSQTVPVSINGRSAKEQTEEQTTIPAAWLDPIELHENNLLAIRDSGLPDPAKGATGWDMKFISRLLLPEKKESEH</sequence>
<evidence type="ECO:0000313" key="4">
    <source>
        <dbReference type="Proteomes" id="UP001296104"/>
    </source>
</evidence>
<keyword evidence="4" id="KW-1185">Reference proteome</keyword>
<reference evidence="3" key="1">
    <citation type="submission" date="2023-11" db="EMBL/GenBank/DDBJ databases">
        <authorList>
            <person name="Alioto T."/>
            <person name="Alioto T."/>
            <person name="Gomez Garrido J."/>
        </authorList>
    </citation>
    <scope>NUCLEOTIDE SEQUENCE</scope>
</reference>
<feature type="compositionally biased region" description="Polar residues" evidence="2">
    <location>
        <begin position="232"/>
        <end position="247"/>
    </location>
</feature>
<dbReference type="PANTHER" id="PTHR35392:SF2">
    <property type="entry name" value="ZN(II)2CYS6 TRANSCRIPTION FACTOR (EUROFUNG)"/>
    <property type="match status" value="1"/>
</dbReference>
<dbReference type="PANTHER" id="PTHR35392">
    <property type="entry name" value="ZN(II)2CYS6 TRANSCRIPTION FACTOR (EUROFUNG)-RELATED-RELATED"/>
    <property type="match status" value="1"/>
</dbReference>
<feature type="compositionally biased region" description="Basic and acidic residues" evidence="2">
    <location>
        <begin position="215"/>
        <end position="229"/>
    </location>
</feature>
<evidence type="ECO:0000256" key="2">
    <source>
        <dbReference type="SAM" id="MobiDB-lite"/>
    </source>
</evidence>
<feature type="region of interest" description="Disordered" evidence="2">
    <location>
        <begin position="164"/>
        <end position="252"/>
    </location>
</feature>
<name>A0AAI9EFU3_9PEZI</name>
<gene>
    <name evidence="3" type="ORF">LECACI_7A009758</name>
</gene>
<accession>A0AAI9EFU3</accession>
<protein>
    <submittedName>
        <fullName evidence="3">Uncharacterized protein</fullName>
    </submittedName>
</protein>
<dbReference type="GO" id="GO:0008270">
    <property type="term" value="F:zinc ion binding"/>
    <property type="evidence" value="ECO:0007669"/>
    <property type="project" value="InterPro"/>
</dbReference>
<dbReference type="InterPro" id="IPR001138">
    <property type="entry name" value="Zn2Cys6_DnaBD"/>
</dbReference>
<keyword evidence="1" id="KW-0539">Nucleus</keyword>